<name>A0ABQ9HNH6_9NEOP</name>
<reference evidence="2 3" key="1">
    <citation type="submission" date="2023-02" db="EMBL/GenBank/DDBJ databases">
        <title>LHISI_Scaffold_Assembly.</title>
        <authorList>
            <person name="Stuart O.P."/>
            <person name="Cleave R."/>
            <person name="Magrath M.J.L."/>
            <person name="Mikheyev A.S."/>
        </authorList>
    </citation>
    <scope>NUCLEOTIDE SEQUENCE [LARGE SCALE GENOMIC DNA]</scope>
    <source>
        <strain evidence="2">Daus_M_001</strain>
        <tissue evidence="2">Leg muscle</tissue>
    </source>
</reference>
<accession>A0ABQ9HNH6</accession>
<keyword evidence="1" id="KW-0732">Signal</keyword>
<feature type="chain" id="PRO_5046305510" evidence="1">
    <location>
        <begin position="26"/>
        <end position="130"/>
    </location>
</feature>
<dbReference type="Proteomes" id="UP001159363">
    <property type="component" value="Chromosome X"/>
</dbReference>
<evidence type="ECO:0000313" key="2">
    <source>
        <dbReference type="EMBL" id="KAJ8885651.1"/>
    </source>
</evidence>
<dbReference type="PANTHER" id="PTHR47326:SF1">
    <property type="entry name" value="HTH PSQ-TYPE DOMAIN-CONTAINING PROTEIN"/>
    <property type="match status" value="1"/>
</dbReference>
<proteinExistence type="predicted"/>
<protein>
    <submittedName>
        <fullName evidence="2">Uncharacterized protein</fullName>
    </submittedName>
</protein>
<organism evidence="2 3">
    <name type="scientific">Dryococelus australis</name>
    <dbReference type="NCBI Taxonomy" id="614101"/>
    <lineage>
        <taxon>Eukaryota</taxon>
        <taxon>Metazoa</taxon>
        <taxon>Ecdysozoa</taxon>
        <taxon>Arthropoda</taxon>
        <taxon>Hexapoda</taxon>
        <taxon>Insecta</taxon>
        <taxon>Pterygota</taxon>
        <taxon>Neoptera</taxon>
        <taxon>Polyneoptera</taxon>
        <taxon>Phasmatodea</taxon>
        <taxon>Verophasmatodea</taxon>
        <taxon>Anareolatae</taxon>
        <taxon>Phasmatidae</taxon>
        <taxon>Eurycanthinae</taxon>
        <taxon>Dryococelus</taxon>
    </lineage>
</organism>
<feature type="signal peptide" evidence="1">
    <location>
        <begin position="1"/>
        <end position="25"/>
    </location>
</feature>
<dbReference type="PANTHER" id="PTHR47326">
    <property type="entry name" value="TRANSPOSABLE ELEMENT TC3 TRANSPOSASE-LIKE PROTEIN"/>
    <property type="match status" value="1"/>
</dbReference>
<evidence type="ECO:0000256" key="1">
    <source>
        <dbReference type="SAM" id="SignalP"/>
    </source>
</evidence>
<evidence type="ECO:0000313" key="3">
    <source>
        <dbReference type="Proteomes" id="UP001159363"/>
    </source>
</evidence>
<sequence length="130" mass="15488">MDMSTFGTNLLACIWLMVLLWEMRLRPGEFNVSQIFVNIDQHLCKSRSLSANMCDTGRPRHLRTRQFEEEILHAFEETPTTSTRKVARQIGVDRRLVWNILRDNELHPYHKQRLQALPHSDYPFRIAFYD</sequence>
<gene>
    <name evidence="2" type="ORF">PR048_011849</name>
</gene>
<keyword evidence="3" id="KW-1185">Reference proteome</keyword>
<dbReference type="EMBL" id="JARBHB010000004">
    <property type="protein sequence ID" value="KAJ8885651.1"/>
    <property type="molecule type" value="Genomic_DNA"/>
</dbReference>
<comment type="caution">
    <text evidence="2">The sequence shown here is derived from an EMBL/GenBank/DDBJ whole genome shotgun (WGS) entry which is preliminary data.</text>
</comment>